<dbReference type="Gene3D" id="3.40.109.10">
    <property type="entry name" value="NADH Oxidase"/>
    <property type="match status" value="1"/>
</dbReference>
<evidence type="ECO:0000313" key="8">
    <source>
        <dbReference type="Proteomes" id="UP001059295"/>
    </source>
</evidence>
<keyword evidence="5" id="KW-0521">NADP</keyword>
<dbReference type="GeneID" id="82891315"/>
<feature type="domain" description="Nitroreductase" evidence="6">
    <location>
        <begin position="7"/>
        <end position="160"/>
    </location>
</feature>
<dbReference type="PANTHER" id="PTHR43425:SF2">
    <property type="entry name" value="OXYGEN-INSENSITIVE NADPH NITROREDUCTASE"/>
    <property type="match status" value="1"/>
</dbReference>
<reference evidence="7" key="1">
    <citation type="journal article" date="2022" name="Cell">
        <title>Design, construction, and in vivo augmentation of a complex gut microbiome.</title>
        <authorList>
            <person name="Cheng A.G."/>
            <person name="Ho P.Y."/>
            <person name="Aranda-Diaz A."/>
            <person name="Jain S."/>
            <person name="Yu F.B."/>
            <person name="Meng X."/>
            <person name="Wang M."/>
            <person name="Iakiviak M."/>
            <person name="Nagashima K."/>
            <person name="Zhao A."/>
            <person name="Murugkar P."/>
            <person name="Patil A."/>
            <person name="Atabakhsh K."/>
            <person name="Weakley A."/>
            <person name="Yan J."/>
            <person name="Brumbaugh A.R."/>
            <person name="Higginbottom S."/>
            <person name="Dimas A."/>
            <person name="Shiver A.L."/>
            <person name="Deutschbauer A."/>
            <person name="Neff N."/>
            <person name="Sonnenburg J.L."/>
            <person name="Huang K.C."/>
            <person name="Fischbach M.A."/>
        </authorList>
    </citation>
    <scope>NUCLEOTIDE SEQUENCE</scope>
    <source>
        <strain evidence="7">AP11</strain>
    </source>
</reference>
<comment type="similarity">
    <text evidence="1 5">Belongs to the flavin oxidoreductase frp family.</text>
</comment>
<evidence type="ECO:0000256" key="3">
    <source>
        <dbReference type="ARBA" id="ARBA00022643"/>
    </source>
</evidence>
<dbReference type="InterPro" id="IPR016446">
    <property type="entry name" value="Flavin_OxRdtase_Frp"/>
</dbReference>
<dbReference type="PANTHER" id="PTHR43425">
    <property type="entry name" value="OXYGEN-INSENSITIVE NADPH NITROREDUCTASE"/>
    <property type="match status" value="1"/>
</dbReference>
<keyword evidence="3 5" id="KW-0288">FMN</keyword>
<dbReference type="InterPro" id="IPR000415">
    <property type="entry name" value="Nitroreductase-like"/>
</dbReference>
<keyword evidence="8" id="KW-1185">Reference proteome</keyword>
<keyword evidence="2 5" id="KW-0285">Flavoprotein</keyword>
<organism evidence="7 8">
    <name type="scientific">Alistipes ihumii AP11</name>
    <dbReference type="NCBI Taxonomy" id="1211813"/>
    <lineage>
        <taxon>Bacteria</taxon>
        <taxon>Pseudomonadati</taxon>
        <taxon>Bacteroidota</taxon>
        <taxon>Bacteroidia</taxon>
        <taxon>Bacteroidales</taxon>
        <taxon>Rikenellaceae</taxon>
        <taxon>Alistipes</taxon>
    </lineage>
</organism>
<dbReference type="Proteomes" id="UP001059295">
    <property type="component" value="Chromosome"/>
</dbReference>
<dbReference type="RefSeq" id="WP_019246049.1">
    <property type="nucleotide sequence ID" value="NZ_CAPH01000013.1"/>
</dbReference>
<keyword evidence="4 5" id="KW-0560">Oxidoreductase</keyword>
<dbReference type="InterPro" id="IPR029479">
    <property type="entry name" value="Nitroreductase"/>
</dbReference>
<evidence type="ECO:0000256" key="2">
    <source>
        <dbReference type="ARBA" id="ARBA00022630"/>
    </source>
</evidence>
<evidence type="ECO:0000256" key="4">
    <source>
        <dbReference type="ARBA" id="ARBA00023002"/>
    </source>
</evidence>
<dbReference type="Pfam" id="PF00881">
    <property type="entry name" value="Nitroreductase"/>
    <property type="match status" value="1"/>
</dbReference>
<dbReference type="SUPFAM" id="SSF55469">
    <property type="entry name" value="FMN-dependent nitroreductase-like"/>
    <property type="match status" value="1"/>
</dbReference>
<proteinExistence type="inferred from homology"/>
<evidence type="ECO:0000256" key="1">
    <source>
        <dbReference type="ARBA" id="ARBA00008366"/>
    </source>
</evidence>
<evidence type="ECO:0000259" key="6">
    <source>
        <dbReference type="Pfam" id="PF00881"/>
    </source>
</evidence>
<sequence length="248" mass="28251">MIETIFRHRSVRSYKSDPVDERLLERILEAGVRASNTGNMQVYSIVVTTDPAIRQELSPCHFGQPMVTGAPVVLTFCVDVRRFSLWCRQRGAEPGYDNFVWFLSGAIDAMLAAQNICLAAESEGLGVCFLGTTIYNADRIAEVLRLPEGVLPVTTVTLGWPEEMPPLTDRLPLEGVVHRERYEDYTPETIDRIWAEREASPETAELLRANGLPNLARIFTERRYTAEDNRLFSRKYFNMLKKQGFFNQ</sequence>
<dbReference type="PIRSF" id="PIRSF005426">
    <property type="entry name" value="Frp"/>
    <property type="match status" value="1"/>
</dbReference>
<name>A0ABY5UVZ2_9BACT</name>
<protein>
    <submittedName>
        <fullName evidence="7">Nitroreductase family protein</fullName>
    </submittedName>
</protein>
<accession>A0ABY5UVZ2</accession>
<evidence type="ECO:0000313" key="7">
    <source>
        <dbReference type="EMBL" id="UWN56270.1"/>
    </source>
</evidence>
<dbReference type="EMBL" id="CP102294">
    <property type="protein sequence ID" value="UWN56270.1"/>
    <property type="molecule type" value="Genomic_DNA"/>
</dbReference>
<evidence type="ECO:0000256" key="5">
    <source>
        <dbReference type="PIRNR" id="PIRNR005426"/>
    </source>
</evidence>
<gene>
    <name evidence="7" type="ORF">NQ491_06235</name>
</gene>